<evidence type="ECO:0000256" key="1">
    <source>
        <dbReference type="ARBA" id="ARBA00002536"/>
    </source>
</evidence>
<keyword evidence="5 11" id="KW-0812">Transmembrane</keyword>
<comment type="subunit">
    <text evidence="10">Associates with subunits I, II and III to form cytochrome c oxidase.</text>
</comment>
<evidence type="ECO:0000256" key="10">
    <source>
        <dbReference type="PIRNR" id="PIRNR017385"/>
    </source>
</evidence>
<dbReference type="EC" id="7.1.1.9" evidence="10"/>
<evidence type="ECO:0000256" key="7">
    <source>
        <dbReference type="ARBA" id="ARBA00022989"/>
    </source>
</evidence>
<comment type="caution">
    <text evidence="12">The sequence shown here is derived from an EMBL/GenBank/DDBJ whole genome shotgun (WGS) entry which is preliminary data.</text>
</comment>
<feature type="transmembrane region" description="Helical" evidence="11">
    <location>
        <begin position="108"/>
        <end position="126"/>
    </location>
</feature>
<dbReference type="EMBL" id="QGDQ01000024">
    <property type="protein sequence ID" value="PWJ49869.1"/>
    <property type="molecule type" value="Genomic_DNA"/>
</dbReference>
<keyword evidence="13" id="KW-1185">Reference proteome</keyword>
<feature type="transmembrane region" description="Helical" evidence="11">
    <location>
        <begin position="5"/>
        <end position="25"/>
    </location>
</feature>
<feature type="transmembrane region" description="Helical" evidence="11">
    <location>
        <begin position="84"/>
        <end position="102"/>
    </location>
</feature>
<keyword evidence="8 10" id="KW-0472">Membrane</keyword>
<evidence type="ECO:0000256" key="9">
    <source>
        <dbReference type="ARBA" id="ARBA00047816"/>
    </source>
</evidence>
<comment type="subcellular location">
    <subcellularLocation>
        <location evidence="2">Cell membrane</location>
        <topology evidence="2">Multi-pass membrane protein</topology>
    </subcellularLocation>
</comment>
<evidence type="ECO:0000256" key="4">
    <source>
        <dbReference type="ARBA" id="ARBA00022475"/>
    </source>
</evidence>
<dbReference type="GO" id="GO:0004129">
    <property type="term" value="F:cytochrome-c oxidase activity"/>
    <property type="evidence" value="ECO:0007669"/>
    <property type="project" value="UniProtKB-EC"/>
</dbReference>
<evidence type="ECO:0000256" key="5">
    <source>
        <dbReference type="ARBA" id="ARBA00022692"/>
    </source>
</evidence>
<evidence type="ECO:0000256" key="11">
    <source>
        <dbReference type="SAM" id="Phobius"/>
    </source>
</evidence>
<dbReference type="OrthoDB" id="5244617at2"/>
<dbReference type="Proteomes" id="UP000245469">
    <property type="component" value="Unassembled WGS sequence"/>
</dbReference>
<evidence type="ECO:0000313" key="12">
    <source>
        <dbReference type="EMBL" id="PWJ49869.1"/>
    </source>
</evidence>
<name>A0A315ZX44_9ACTN</name>
<dbReference type="Pfam" id="PF12270">
    <property type="entry name" value="Cyt_c_ox_IV"/>
    <property type="match status" value="1"/>
</dbReference>
<evidence type="ECO:0000256" key="8">
    <source>
        <dbReference type="ARBA" id="ARBA00023136"/>
    </source>
</evidence>
<proteinExistence type="inferred from homology"/>
<dbReference type="AlphaFoldDB" id="A0A315ZX44"/>
<dbReference type="PIRSF" id="PIRSF017385">
    <property type="entry name" value="CtaF"/>
    <property type="match status" value="1"/>
</dbReference>
<accession>A0A315ZX44</accession>
<evidence type="ECO:0000313" key="13">
    <source>
        <dbReference type="Proteomes" id="UP000245469"/>
    </source>
</evidence>
<evidence type="ECO:0000256" key="3">
    <source>
        <dbReference type="ARBA" id="ARBA00006870"/>
    </source>
</evidence>
<comment type="catalytic activity">
    <reaction evidence="9 10">
        <text>4 Fe(II)-[cytochrome c] + O2 + 8 H(+)(in) = 4 Fe(III)-[cytochrome c] + 2 H2O + 4 H(+)(out)</text>
        <dbReference type="Rhea" id="RHEA:11436"/>
        <dbReference type="Rhea" id="RHEA-COMP:10350"/>
        <dbReference type="Rhea" id="RHEA-COMP:14399"/>
        <dbReference type="ChEBI" id="CHEBI:15377"/>
        <dbReference type="ChEBI" id="CHEBI:15378"/>
        <dbReference type="ChEBI" id="CHEBI:15379"/>
        <dbReference type="ChEBI" id="CHEBI:29033"/>
        <dbReference type="ChEBI" id="CHEBI:29034"/>
        <dbReference type="EC" id="7.1.1.9"/>
    </reaction>
</comment>
<evidence type="ECO:0000256" key="2">
    <source>
        <dbReference type="ARBA" id="ARBA00004651"/>
    </source>
</evidence>
<protein>
    <recommendedName>
        <fullName evidence="10">Cytochrome c oxidase polypeptide 4</fullName>
        <ecNumber evidence="10">7.1.1.9</ecNumber>
    </recommendedName>
    <alternativeName>
        <fullName evidence="10">Cytochrome aa3 subunit 4</fullName>
    </alternativeName>
    <alternativeName>
        <fullName evidence="10">Cytochrome c oxidase polypeptide IV</fullName>
    </alternativeName>
</protein>
<dbReference type="GO" id="GO:0005886">
    <property type="term" value="C:plasma membrane"/>
    <property type="evidence" value="ECO:0007669"/>
    <property type="project" value="UniProtKB-SubCell"/>
</dbReference>
<dbReference type="InterPro" id="IPR021050">
    <property type="entry name" value="Cyt_c_oxidase_su4_actinobac"/>
</dbReference>
<evidence type="ECO:0000256" key="6">
    <source>
        <dbReference type="ARBA" id="ARBA00022967"/>
    </source>
</evidence>
<comment type="similarity">
    <text evidence="3 10">Belongs to the cytochrome c oxidase bacterial subunit CtaF family.</text>
</comment>
<comment type="function">
    <text evidence="1 10">Part of cytochrome c oxidase, its function is unknown.</text>
</comment>
<sequence length="132" mass="14403">MKTEFWTFGGGAFFFLPLAVVYGVLSSWETVGTVCLFLTGGMASLMGAYLWLTSRRIDPRPEDDVFGEIADGAGEQGVFPPHSWWPLAISLCISLVVCGLAVGWWLSLLGGLLALVCLVGWLFEFYRGAHAH</sequence>
<reference evidence="12 13" key="1">
    <citation type="submission" date="2018-03" db="EMBL/GenBank/DDBJ databases">
        <title>Genomic Encyclopedia of Archaeal and Bacterial Type Strains, Phase II (KMG-II): from individual species to whole genera.</title>
        <authorList>
            <person name="Goeker M."/>
        </authorList>
    </citation>
    <scope>NUCLEOTIDE SEQUENCE [LARGE SCALE GENOMIC DNA]</scope>
    <source>
        <strain evidence="12 13">DSM 44889</strain>
    </source>
</reference>
<dbReference type="GO" id="GO:0022900">
    <property type="term" value="P:electron transport chain"/>
    <property type="evidence" value="ECO:0007669"/>
    <property type="project" value="InterPro"/>
</dbReference>
<keyword evidence="4 10" id="KW-1003">Cell membrane</keyword>
<organism evidence="12 13">
    <name type="scientific">Quadrisphaera granulorum</name>
    <dbReference type="NCBI Taxonomy" id="317664"/>
    <lineage>
        <taxon>Bacteria</taxon>
        <taxon>Bacillati</taxon>
        <taxon>Actinomycetota</taxon>
        <taxon>Actinomycetes</taxon>
        <taxon>Kineosporiales</taxon>
        <taxon>Kineosporiaceae</taxon>
        <taxon>Quadrisphaera</taxon>
    </lineage>
</organism>
<keyword evidence="6 10" id="KW-1278">Translocase</keyword>
<keyword evidence="7 11" id="KW-1133">Transmembrane helix</keyword>
<dbReference type="RefSeq" id="WP_109775718.1">
    <property type="nucleotide sequence ID" value="NZ_QGDQ01000024.1"/>
</dbReference>
<gene>
    <name evidence="12" type="ORF">BXY45_12435</name>
</gene>
<feature type="transmembrane region" description="Helical" evidence="11">
    <location>
        <begin position="31"/>
        <end position="52"/>
    </location>
</feature>